<reference evidence="2 3" key="1">
    <citation type="submission" date="2020-04" db="EMBL/GenBank/DDBJ databases">
        <title>Novel species.</title>
        <authorList>
            <person name="Teo W.F.A."/>
            <person name="Lipun K."/>
            <person name="Srisuk N."/>
            <person name="Duangmal K."/>
        </authorList>
    </citation>
    <scope>NUCLEOTIDE SEQUENCE [LARGE SCALE GENOMIC DNA]</scope>
    <source>
        <strain evidence="2 3">K13G38</strain>
    </source>
</reference>
<organism evidence="2 3">
    <name type="scientific">Amycolatopsis acididurans</name>
    <dbReference type="NCBI Taxonomy" id="2724524"/>
    <lineage>
        <taxon>Bacteria</taxon>
        <taxon>Bacillati</taxon>
        <taxon>Actinomycetota</taxon>
        <taxon>Actinomycetes</taxon>
        <taxon>Pseudonocardiales</taxon>
        <taxon>Pseudonocardiaceae</taxon>
        <taxon>Amycolatopsis</taxon>
    </lineage>
</organism>
<feature type="compositionally biased region" description="Polar residues" evidence="1">
    <location>
        <begin position="120"/>
        <end position="132"/>
    </location>
</feature>
<evidence type="ECO:0000313" key="2">
    <source>
        <dbReference type="EMBL" id="NKQ51277.1"/>
    </source>
</evidence>
<sequence>MSDEQQQQPPRARVLSGVELRKLASGGGFAVDENTGDRMIQALQGIIDSLETRWSALEQFRKSPMMGTSPSARWVSDLMVRTADDDRGLLTQLQAARDELPTYIDAIKQAKANYRRQDENTGSTLSTYDTQA</sequence>
<keyword evidence="3" id="KW-1185">Reference proteome</keyword>
<evidence type="ECO:0000256" key="1">
    <source>
        <dbReference type="SAM" id="MobiDB-lite"/>
    </source>
</evidence>
<name>A0ABX1IZ10_9PSEU</name>
<dbReference type="Proteomes" id="UP000715441">
    <property type="component" value="Unassembled WGS sequence"/>
</dbReference>
<evidence type="ECO:0000313" key="3">
    <source>
        <dbReference type="Proteomes" id="UP000715441"/>
    </source>
</evidence>
<gene>
    <name evidence="2" type="ORF">HFP15_00085</name>
</gene>
<comment type="caution">
    <text evidence="2">The sequence shown here is derived from an EMBL/GenBank/DDBJ whole genome shotgun (WGS) entry which is preliminary data.</text>
</comment>
<dbReference type="RefSeq" id="WP_168510039.1">
    <property type="nucleotide sequence ID" value="NZ_JAAXLS010000001.1"/>
</dbReference>
<dbReference type="EMBL" id="JAAXLS010000001">
    <property type="protein sequence ID" value="NKQ51277.1"/>
    <property type="molecule type" value="Genomic_DNA"/>
</dbReference>
<proteinExistence type="predicted"/>
<evidence type="ECO:0008006" key="4">
    <source>
        <dbReference type="Google" id="ProtNLM"/>
    </source>
</evidence>
<protein>
    <recommendedName>
        <fullName evidence="4">PE domain-containing protein</fullName>
    </recommendedName>
</protein>
<feature type="region of interest" description="Disordered" evidence="1">
    <location>
        <begin position="112"/>
        <end position="132"/>
    </location>
</feature>
<accession>A0ABX1IZ10</accession>